<dbReference type="OrthoDB" id="7631458at2"/>
<dbReference type="Proteomes" id="UP000434582">
    <property type="component" value="Unassembled WGS sequence"/>
</dbReference>
<protein>
    <submittedName>
        <fullName evidence="1">DUF3253 domain-containing protein</fullName>
    </submittedName>
</protein>
<dbReference type="InterPro" id="IPR036390">
    <property type="entry name" value="WH_DNA-bd_sf"/>
</dbReference>
<dbReference type="Gene3D" id="1.10.10.10">
    <property type="entry name" value="Winged helix-like DNA-binding domain superfamily/Winged helix DNA-binding domain"/>
    <property type="match status" value="1"/>
</dbReference>
<sequence>MDHDRIADAILTAVTERGPGKTLCPSEVARTLAGDGPDWRPWLRSVRATAIALAKDGRIGIYRKGKPVSDPGAVKGVIRLGVAPGQPSG</sequence>
<dbReference type="Pfam" id="PF11625">
    <property type="entry name" value="DUF3253"/>
    <property type="match status" value="1"/>
</dbReference>
<proteinExistence type="predicted"/>
<dbReference type="AlphaFoldDB" id="A0A7X1ZB99"/>
<name>A0A7X1ZB99_9PROT</name>
<dbReference type="EMBL" id="WIVE01000003">
    <property type="protein sequence ID" value="MQX35338.1"/>
    <property type="molecule type" value="Genomic_DNA"/>
</dbReference>
<gene>
    <name evidence="1" type="ORF">GHC57_02285</name>
</gene>
<accession>A0A7X1ZB99</accession>
<dbReference type="SUPFAM" id="SSF46785">
    <property type="entry name" value="Winged helix' DNA-binding domain"/>
    <property type="match status" value="1"/>
</dbReference>
<organism evidence="1 2">
    <name type="scientific">Roseospira navarrensis</name>
    <dbReference type="NCBI Taxonomy" id="140058"/>
    <lineage>
        <taxon>Bacteria</taxon>
        <taxon>Pseudomonadati</taxon>
        <taxon>Pseudomonadota</taxon>
        <taxon>Alphaproteobacteria</taxon>
        <taxon>Rhodospirillales</taxon>
        <taxon>Rhodospirillaceae</taxon>
        <taxon>Roseospira</taxon>
    </lineage>
</organism>
<evidence type="ECO:0000313" key="1">
    <source>
        <dbReference type="EMBL" id="MQX35338.1"/>
    </source>
</evidence>
<evidence type="ECO:0000313" key="2">
    <source>
        <dbReference type="Proteomes" id="UP000434582"/>
    </source>
</evidence>
<reference evidence="1 2" key="1">
    <citation type="submission" date="2019-10" db="EMBL/GenBank/DDBJ databases">
        <title>Draft whole-genome sequence of the purple nonsulfur photosynthetic bacterium Roseospira navarrensis DSM 15114.</title>
        <authorList>
            <person name="Kyndt J.A."/>
            <person name="Meyer T.E."/>
        </authorList>
    </citation>
    <scope>NUCLEOTIDE SEQUENCE [LARGE SCALE GENOMIC DNA]</scope>
    <source>
        <strain evidence="1 2">DSM 15114</strain>
    </source>
</reference>
<comment type="caution">
    <text evidence="1">The sequence shown here is derived from an EMBL/GenBank/DDBJ whole genome shotgun (WGS) entry which is preliminary data.</text>
</comment>
<dbReference type="InterPro" id="IPR036388">
    <property type="entry name" value="WH-like_DNA-bd_sf"/>
</dbReference>
<keyword evidence="2" id="KW-1185">Reference proteome</keyword>
<dbReference type="InterPro" id="IPR021660">
    <property type="entry name" value="DUF3253"/>
</dbReference>
<dbReference type="RefSeq" id="WP_153340731.1">
    <property type="nucleotide sequence ID" value="NZ_WIVE01000003.1"/>
</dbReference>